<evidence type="ECO:0000313" key="5">
    <source>
        <dbReference type="Proteomes" id="UP000592780"/>
    </source>
</evidence>
<dbReference type="RefSeq" id="WP_184132542.1">
    <property type="nucleotide sequence ID" value="NZ_JACHDD010000012.1"/>
</dbReference>
<dbReference type="InterPro" id="IPR002477">
    <property type="entry name" value="Peptidoglycan-bd-like"/>
</dbReference>
<evidence type="ECO:0000256" key="1">
    <source>
        <dbReference type="SAM" id="MobiDB-lite"/>
    </source>
</evidence>
<dbReference type="InterPro" id="IPR036365">
    <property type="entry name" value="PGBD-like_sf"/>
</dbReference>
<proteinExistence type="predicted"/>
<keyword evidence="5" id="KW-1185">Reference proteome</keyword>
<dbReference type="EMBL" id="JACHDD010000012">
    <property type="protein sequence ID" value="MBB5428285.1"/>
    <property type="molecule type" value="Genomic_DNA"/>
</dbReference>
<accession>A0A7W8QDF4</accession>
<feature type="region of interest" description="Disordered" evidence="1">
    <location>
        <begin position="406"/>
        <end position="427"/>
    </location>
</feature>
<gene>
    <name evidence="4" type="ORF">HDG40_006472</name>
</gene>
<evidence type="ECO:0000256" key="2">
    <source>
        <dbReference type="SAM" id="Phobius"/>
    </source>
</evidence>
<feature type="transmembrane region" description="Helical" evidence="2">
    <location>
        <begin position="277"/>
        <end position="300"/>
    </location>
</feature>
<comment type="caution">
    <text evidence="4">The sequence shown here is derived from an EMBL/GenBank/DDBJ whole genome shotgun (WGS) entry which is preliminary data.</text>
</comment>
<dbReference type="AlphaFoldDB" id="A0A7W8QDF4"/>
<evidence type="ECO:0000259" key="3">
    <source>
        <dbReference type="Pfam" id="PF01471"/>
    </source>
</evidence>
<protein>
    <recommendedName>
        <fullName evidence="3">Peptidoglycan binding-like domain-containing protein</fullName>
    </recommendedName>
</protein>
<dbReference type="SUPFAM" id="SSF47090">
    <property type="entry name" value="PGBD-like"/>
    <property type="match status" value="1"/>
</dbReference>
<keyword evidence="2" id="KW-0812">Transmembrane</keyword>
<name>A0A7W8QDF4_PARAM</name>
<dbReference type="Pfam" id="PF01471">
    <property type="entry name" value="PG_binding_1"/>
    <property type="match status" value="1"/>
</dbReference>
<evidence type="ECO:0000313" key="4">
    <source>
        <dbReference type="EMBL" id="MBB5428285.1"/>
    </source>
</evidence>
<feature type="transmembrane region" description="Helical" evidence="2">
    <location>
        <begin position="233"/>
        <end position="256"/>
    </location>
</feature>
<reference evidence="4 5" key="1">
    <citation type="submission" date="2020-08" db="EMBL/GenBank/DDBJ databases">
        <title>Genomic Encyclopedia of Type Strains, Phase IV (KMG-V): Genome sequencing to study the core and pangenomes of soil and plant-associated prokaryotes.</title>
        <authorList>
            <person name="Whitman W."/>
        </authorList>
    </citation>
    <scope>NUCLEOTIDE SEQUENCE [LARGE SCALE GENOMIC DNA]</scope>
    <source>
        <strain evidence="4 5">JPY158</strain>
    </source>
</reference>
<dbReference type="Proteomes" id="UP000592780">
    <property type="component" value="Unassembled WGS sequence"/>
</dbReference>
<feature type="domain" description="Peptidoglycan binding-like" evidence="3">
    <location>
        <begin position="350"/>
        <end position="390"/>
    </location>
</feature>
<sequence>MRSVATPWWHVPRHSGLAAEALVAALERRGAEAARELVPFDLAGTEYNESDNWVVRYTGTADVVELGLDVAKTPYAVAAVGLNVIPIKTPPIFDQLLRGELKDIAATLGNGTDGRSNIRRQAKRLFAVFRSVPVLDQAMRSVAKLGKESRSNPAPVVVRVAEGFISAESAETFGIVFLHTLDKVSPANSRAAWALVALLPTLAAFVSAAHNFLRFSPAHTWQALLPLCVGMGFAGAVMVVVSPVGWALSATVSSLLRLKVPAEYRQRGRNWAPLKTACLVTMSASFTGALYGAAGAMHWVPPITSATTPIASYAVTHTAQEGGVNRFFAKFLASRQADAAPVVESPLDTRREVQRFLIAHGYLRGQADGTLGTRTNAAILKYERHEKLSVSTPMPELLAHMRTDTATSSGLVEPGGQLPQPTRWKPD</sequence>
<keyword evidence="2" id="KW-0472">Membrane</keyword>
<keyword evidence="2" id="KW-1133">Transmembrane helix</keyword>
<feature type="transmembrane region" description="Helical" evidence="2">
    <location>
        <begin position="191"/>
        <end position="213"/>
    </location>
</feature>
<organism evidence="4 5">
    <name type="scientific">Paraburkholderia atlantica</name>
    <dbReference type="NCBI Taxonomy" id="2654982"/>
    <lineage>
        <taxon>Bacteria</taxon>
        <taxon>Pseudomonadati</taxon>
        <taxon>Pseudomonadota</taxon>
        <taxon>Betaproteobacteria</taxon>
        <taxon>Burkholderiales</taxon>
        <taxon>Burkholderiaceae</taxon>
        <taxon>Paraburkholderia</taxon>
    </lineage>
</organism>